<dbReference type="Pfam" id="PF00459">
    <property type="entry name" value="Inositol_P"/>
    <property type="match status" value="1"/>
</dbReference>
<dbReference type="SUPFAM" id="SSF56655">
    <property type="entry name" value="Carbohydrate phosphatase"/>
    <property type="match status" value="1"/>
</dbReference>
<dbReference type="PROSITE" id="PS00630">
    <property type="entry name" value="IMP_2"/>
    <property type="match status" value="1"/>
</dbReference>
<comment type="pathway">
    <text evidence="3 10">Polyol metabolism; myo-inositol biosynthesis; myo-inositol from D-glucose 6-phosphate: step 2/2.</text>
</comment>
<dbReference type="GO" id="GO:0046854">
    <property type="term" value="P:phosphatidylinositol phosphate biosynthetic process"/>
    <property type="evidence" value="ECO:0007669"/>
    <property type="project" value="InterPro"/>
</dbReference>
<organism evidence="12 13">
    <name type="scientific">Edaphochlamys debaryana</name>
    <dbReference type="NCBI Taxonomy" id="47281"/>
    <lineage>
        <taxon>Eukaryota</taxon>
        <taxon>Viridiplantae</taxon>
        <taxon>Chlorophyta</taxon>
        <taxon>core chlorophytes</taxon>
        <taxon>Chlorophyceae</taxon>
        <taxon>CS clade</taxon>
        <taxon>Chlamydomonadales</taxon>
        <taxon>Chlamydomonadales incertae sedis</taxon>
        <taxon>Edaphochlamys</taxon>
    </lineage>
</organism>
<evidence type="ECO:0000256" key="5">
    <source>
        <dbReference type="ARBA" id="ARBA00022671"/>
    </source>
</evidence>
<dbReference type="InterPro" id="IPR000760">
    <property type="entry name" value="Inositol_monophosphatase-like"/>
</dbReference>
<feature type="binding site" evidence="9">
    <location>
        <position position="98"/>
    </location>
    <ligand>
        <name>Mg(2+)</name>
        <dbReference type="ChEBI" id="CHEBI:18420"/>
        <label>1</label>
        <note>catalytic</note>
    </ligand>
</feature>
<dbReference type="PRINTS" id="PR00377">
    <property type="entry name" value="IMPHPHTASES"/>
</dbReference>
<evidence type="ECO:0000256" key="11">
    <source>
        <dbReference type="SAM" id="MobiDB-lite"/>
    </source>
</evidence>
<keyword evidence="7 10" id="KW-0378">Hydrolase</keyword>
<comment type="similarity">
    <text evidence="4 10">Belongs to the inositol monophosphatase superfamily.</text>
</comment>
<feature type="binding site" evidence="9">
    <location>
        <position position="77"/>
    </location>
    <ligand>
        <name>Mg(2+)</name>
        <dbReference type="ChEBI" id="CHEBI:18420"/>
        <label>1</label>
        <note>catalytic</note>
    </ligand>
</feature>
<dbReference type="AlphaFoldDB" id="A0A835YQU9"/>
<dbReference type="UniPathway" id="UPA00823">
    <property type="reaction ID" value="UER00788"/>
</dbReference>
<feature type="binding site" evidence="9">
    <location>
        <position position="101"/>
    </location>
    <ligand>
        <name>Mg(2+)</name>
        <dbReference type="ChEBI" id="CHEBI:18420"/>
        <label>1</label>
        <note>catalytic</note>
    </ligand>
</feature>
<dbReference type="PROSITE" id="PS00629">
    <property type="entry name" value="IMP_1"/>
    <property type="match status" value="1"/>
</dbReference>
<evidence type="ECO:0000313" key="12">
    <source>
        <dbReference type="EMBL" id="KAG2502204.1"/>
    </source>
</evidence>
<gene>
    <name evidence="12" type="ORF">HYH03_000690</name>
</gene>
<evidence type="ECO:0000256" key="3">
    <source>
        <dbReference type="ARBA" id="ARBA00005152"/>
    </source>
</evidence>
<comment type="catalytic activity">
    <reaction evidence="1 10">
        <text>a myo-inositol phosphate + H2O = myo-inositol + phosphate</text>
        <dbReference type="Rhea" id="RHEA:24056"/>
        <dbReference type="ChEBI" id="CHEBI:15377"/>
        <dbReference type="ChEBI" id="CHEBI:17268"/>
        <dbReference type="ChEBI" id="CHEBI:43474"/>
        <dbReference type="ChEBI" id="CHEBI:84139"/>
        <dbReference type="EC" id="3.1.3.25"/>
    </reaction>
</comment>
<feature type="binding site" evidence="9">
    <location>
        <position position="100"/>
    </location>
    <ligand>
        <name>Mg(2+)</name>
        <dbReference type="ChEBI" id="CHEBI:18420"/>
        <label>1</label>
        <note>catalytic</note>
    </ligand>
</feature>
<evidence type="ECO:0000313" key="13">
    <source>
        <dbReference type="Proteomes" id="UP000612055"/>
    </source>
</evidence>
<evidence type="ECO:0000256" key="9">
    <source>
        <dbReference type="PIRSR" id="PIRSR600760-2"/>
    </source>
</evidence>
<dbReference type="Proteomes" id="UP000612055">
    <property type="component" value="Unassembled WGS sequence"/>
</dbReference>
<dbReference type="InterPro" id="IPR020583">
    <property type="entry name" value="Inositol_monoP_metal-BS"/>
</dbReference>
<dbReference type="GO" id="GO:0007165">
    <property type="term" value="P:signal transduction"/>
    <property type="evidence" value="ECO:0007669"/>
    <property type="project" value="TreeGrafter"/>
</dbReference>
<keyword evidence="6 9" id="KW-0479">Metal-binding</keyword>
<dbReference type="GO" id="GO:0006021">
    <property type="term" value="P:inositol biosynthetic process"/>
    <property type="evidence" value="ECO:0007669"/>
    <property type="project" value="UniProtKB-UniPathway"/>
</dbReference>
<dbReference type="EMBL" id="JAEHOE010000001">
    <property type="protein sequence ID" value="KAG2502204.1"/>
    <property type="molecule type" value="Genomic_DNA"/>
</dbReference>
<comment type="cofactor">
    <cofactor evidence="2 9 10">
        <name>Mg(2+)</name>
        <dbReference type="ChEBI" id="CHEBI:18420"/>
    </cofactor>
</comment>
<dbReference type="GO" id="GO:0008934">
    <property type="term" value="F:inositol monophosphate 1-phosphatase activity"/>
    <property type="evidence" value="ECO:0007669"/>
    <property type="project" value="InterPro"/>
</dbReference>
<comment type="caution">
    <text evidence="12">The sequence shown here is derived from an EMBL/GenBank/DDBJ whole genome shotgun (WGS) entry which is preliminary data.</text>
</comment>
<evidence type="ECO:0000256" key="7">
    <source>
        <dbReference type="ARBA" id="ARBA00022801"/>
    </source>
</evidence>
<evidence type="ECO:0000256" key="2">
    <source>
        <dbReference type="ARBA" id="ARBA00001946"/>
    </source>
</evidence>
<keyword evidence="13" id="KW-1185">Reference proteome</keyword>
<dbReference type="FunFam" id="3.40.190.80:FF:000002">
    <property type="entry name" value="Inositol-1-monophosphatase"/>
    <property type="match status" value="1"/>
</dbReference>
<evidence type="ECO:0000256" key="4">
    <source>
        <dbReference type="ARBA" id="ARBA00009759"/>
    </source>
</evidence>
<proteinExistence type="inferred from homology"/>
<evidence type="ECO:0000256" key="1">
    <source>
        <dbReference type="ARBA" id="ARBA00001033"/>
    </source>
</evidence>
<dbReference type="CDD" id="cd01639">
    <property type="entry name" value="IMPase"/>
    <property type="match status" value="1"/>
</dbReference>
<dbReference type="OrthoDB" id="10254945at2759"/>
<keyword evidence="5" id="KW-0452">Lithium</keyword>
<feature type="compositionally biased region" description="Low complexity" evidence="11">
    <location>
        <begin position="299"/>
        <end position="311"/>
    </location>
</feature>
<dbReference type="Gene3D" id="3.30.540.10">
    <property type="entry name" value="Fructose-1,6-Bisphosphatase, subunit A, domain 1"/>
    <property type="match status" value="1"/>
</dbReference>
<dbReference type="GO" id="GO:0046872">
    <property type="term" value="F:metal ion binding"/>
    <property type="evidence" value="ECO:0007669"/>
    <property type="project" value="UniProtKB-KW"/>
</dbReference>
<sequence>MSVPEALLQHKYVAWLEVAVEAATAAGTIIKGAFQGVKQVSEKLNHADLVTETDKAAEDLIFARIRRSFPDHALIGEESCSAAGGCGELGDGPTWMVDPLDGTTNFVHKFPFVCTSIAVAVGRVVVAGVVYNPVLDELFVAAAGGGAYLNGQRLAVSGHTQMAGALLGTEIGTARDAPTLDAMFGRLRALVGRMRAVRCSGSCALNLASVAAGRLDAFYEINFGGCWDAAAGGLLVAEAGGCVLDPAGGPWDVMARRVLGASSRELGQAVAAVLAGCELGPHEAGPPGPLPAGGRDSLGQAGEAQGTAEGEANGKAGQE</sequence>
<dbReference type="InterPro" id="IPR033942">
    <property type="entry name" value="IMPase"/>
</dbReference>
<keyword evidence="8 9" id="KW-0460">Magnesium</keyword>
<evidence type="ECO:0000256" key="8">
    <source>
        <dbReference type="ARBA" id="ARBA00022842"/>
    </source>
</evidence>
<feature type="binding site" evidence="9">
    <location>
        <position position="228"/>
    </location>
    <ligand>
        <name>Mg(2+)</name>
        <dbReference type="ChEBI" id="CHEBI:18420"/>
        <label>1</label>
        <note>catalytic</note>
    </ligand>
</feature>
<protein>
    <recommendedName>
        <fullName evidence="10">Inositol-1-monophosphatase</fullName>
        <ecNumber evidence="10">3.1.3.25</ecNumber>
    </recommendedName>
</protein>
<feature type="region of interest" description="Disordered" evidence="11">
    <location>
        <begin position="282"/>
        <end position="319"/>
    </location>
</feature>
<accession>A0A835YQU9</accession>
<reference evidence="12" key="1">
    <citation type="journal article" date="2020" name="bioRxiv">
        <title>Comparative genomics of Chlamydomonas.</title>
        <authorList>
            <person name="Craig R.J."/>
            <person name="Hasan A.R."/>
            <person name="Ness R.W."/>
            <person name="Keightley P.D."/>
        </authorList>
    </citation>
    <scope>NUCLEOTIDE SEQUENCE</scope>
    <source>
        <strain evidence="12">CCAP 11/70</strain>
    </source>
</reference>
<dbReference type="Gene3D" id="3.40.190.80">
    <property type="match status" value="1"/>
</dbReference>
<evidence type="ECO:0000256" key="10">
    <source>
        <dbReference type="RuleBase" id="RU364068"/>
    </source>
</evidence>
<evidence type="ECO:0000256" key="6">
    <source>
        <dbReference type="ARBA" id="ARBA00022723"/>
    </source>
</evidence>
<dbReference type="InterPro" id="IPR020550">
    <property type="entry name" value="Inositol_monophosphatase_CS"/>
</dbReference>
<dbReference type="InterPro" id="IPR020552">
    <property type="entry name" value="Inositol_monoPase_Li-sen"/>
</dbReference>
<dbReference type="PRINTS" id="PR00378">
    <property type="entry name" value="LIIMPHPHTASE"/>
</dbReference>
<dbReference type="PANTHER" id="PTHR20854:SF4">
    <property type="entry name" value="INOSITOL-1-MONOPHOSPHATASE-RELATED"/>
    <property type="match status" value="1"/>
</dbReference>
<dbReference type="EC" id="3.1.3.25" evidence="10"/>
<name>A0A835YQU9_9CHLO</name>
<dbReference type="PANTHER" id="PTHR20854">
    <property type="entry name" value="INOSITOL MONOPHOSPHATASE"/>
    <property type="match status" value="1"/>
</dbReference>
<dbReference type="FunFam" id="3.30.540.10:FF:000004">
    <property type="entry name" value="Inositol-1-monophosphatase"/>
    <property type="match status" value="1"/>
</dbReference>